<name>A0A644Y1C2_9ZZZZ</name>
<comment type="caution">
    <text evidence="1">The sequence shown here is derived from an EMBL/GenBank/DDBJ whole genome shotgun (WGS) entry which is preliminary data.</text>
</comment>
<sequence length="340" mass="37813">MAQLKYKIIPEGTLNGKLIPLNIVFIDYKDVKECGLEPKKAFELVAKTIEGPAGLNIIDLDAVTTTSDGVVVEGSIIRMAASDRGRINNDFGYLEMIPLPYTDKDIEREPHLKVWKDKYPNRTLYMGPDYKKKIIPVHNVVITGRASNNNSATEMMNIVTMEEILLPILGQLEIMKGGKVLLGNTGEVISVGIGMVVPEEYGRIVPKRQYRCGDTAHGSGEYAKTLKKHIPIICAEKPVLAKYIIQALECGLIPGRTVGGSPAVLTIAKYLHKDIDFENITERAYEELASIGFTKEWLHSEFPLLTAEEIIARADELIPGCEDYKLYDSKDLVQVKYAEC</sequence>
<proteinExistence type="predicted"/>
<dbReference type="AlphaFoldDB" id="A0A644Y1C2"/>
<reference evidence="1" key="1">
    <citation type="submission" date="2019-08" db="EMBL/GenBank/DDBJ databases">
        <authorList>
            <person name="Kucharzyk K."/>
            <person name="Murdoch R.W."/>
            <person name="Higgins S."/>
            <person name="Loffler F."/>
        </authorList>
    </citation>
    <scope>NUCLEOTIDE SEQUENCE</scope>
</reference>
<evidence type="ECO:0000313" key="1">
    <source>
        <dbReference type="EMBL" id="MPM22322.1"/>
    </source>
</evidence>
<accession>A0A644Y1C2</accession>
<gene>
    <name evidence="1" type="ORF">SDC9_68774</name>
</gene>
<dbReference type="EMBL" id="VSSQ01003783">
    <property type="protein sequence ID" value="MPM22322.1"/>
    <property type="molecule type" value="Genomic_DNA"/>
</dbReference>
<protein>
    <submittedName>
        <fullName evidence="1">Uncharacterized protein</fullName>
    </submittedName>
</protein>
<organism evidence="1">
    <name type="scientific">bioreactor metagenome</name>
    <dbReference type="NCBI Taxonomy" id="1076179"/>
    <lineage>
        <taxon>unclassified sequences</taxon>
        <taxon>metagenomes</taxon>
        <taxon>ecological metagenomes</taxon>
    </lineage>
</organism>